<feature type="region of interest" description="Disordered" evidence="9">
    <location>
        <begin position="1398"/>
        <end position="1474"/>
    </location>
</feature>
<dbReference type="InterPro" id="IPR007644">
    <property type="entry name" value="RNA_pol_bsu_protrusion"/>
</dbReference>
<dbReference type="Pfam" id="PF04565">
    <property type="entry name" value="RNA_pol_Rpb2_3"/>
    <property type="match status" value="1"/>
</dbReference>
<dbReference type="Gene3D" id="3.90.1800.10">
    <property type="entry name" value="RNA polymerase alpha subunit dimerisation domain"/>
    <property type="match status" value="1"/>
</dbReference>
<reference evidence="16" key="1">
    <citation type="journal article" date="2020" name="Nature">
        <title>Giant virus diversity and host interactions through global metagenomics.</title>
        <authorList>
            <person name="Schulz F."/>
            <person name="Roux S."/>
            <person name="Paez-Espino D."/>
            <person name="Jungbluth S."/>
            <person name="Walsh D.A."/>
            <person name="Denef V.J."/>
            <person name="McMahon K.D."/>
            <person name="Konstantinidis K.T."/>
            <person name="Eloe-Fadrosh E.A."/>
            <person name="Kyrpides N.C."/>
            <person name="Woyke T."/>
        </authorList>
    </citation>
    <scope>NUCLEOTIDE SEQUENCE</scope>
    <source>
        <strain evidence="16">GVMAG-M-3300023174-107</strain>
    </source>
</reference>
<evidence type="ECO:0000256" key="7">
    <source>
        <dbReference type="ARBA" id="ARBA00022833"/>
    </source>
</evidence>
<dbReference type="GO" id="GO:0046872">
    <property type="term" value="F:metal ion binding"/>
    <property type="evidence" value="ECO:0007669"/>
    <property type="project" value="UniProtKB-KW"/>
</dbReference>
<evidence type="ECO:0000259" key="14">
    <source>
        <dbReference type="Pfam" id="PF04565"/>
    </source>
</evidence>
<keyword evidence="4" id="KW-0808">Transferase</keyword>
<evidence type="ECO:0000256" key="1">
    <source>
        <dbReference type="ARBA" id="ARBA00006835"/>
    </source>
</evidence>
<dbReference type="GO" id="GO:0032549">
    <property type="term" value="F:ribonucleoside binding"/>
    <property type="evidence" value="ECO:0007669"/>
    <property type="project" value="InterPro"/>
</dbReference>
<evidence type="ECO:0000256" key="5">
    <source>
        <dbReference type="ARBA" id="ARBA00022695"/>
    </source>
</evidence>
<evidence type="ECO:0000259" key="15">
    <source>
        <dbReference type="Pfam" id="PF04566"/>
    </source>
</evidence>
<dbReference type="Pfam" id="PF04563">
    <property type="entry name" value="RNA_pol_Rpb2_1"/>
    <property type="match status" value="1"/>
</dbReference>
<feature type="compositionally biased region" description="Basic and acidic residues" evidence="9">
    <location>
        <begin position="1427"/>
        <end position="1436"/>
    </location>
</feature>
<dbReference type="InterPro" id="IPR007121">
    <property type="entry name" value="RNA_pol_bsu_CS"/>
</dbReference>
<keyword evidence="8" id="KW-0804">Transcription</keyword>
<dbReference type="InterPro" id="IPR007642">
    <property type="entry name" value="RNA_pol_Rpb2_2"/>
</dbReference>
<proteinExistence type="inferred from homology"/>
<feature type="domain" description="RNA polymerase Rpb2" evidence="14">
    <location>
        <begin position="480"/>
        <end position="544"/>
    </location>
</feature>
<evidence type="ECO:0000313" key="16">
    <source>
        <dbReference type="EMBL" id="QHT10327.1"/>
    </source>
</evidence>
<dbReference type="SUPFAM" id="SSF64484">
    <property type="entry name" value="beta and beta-prime subunits of DNA dependent RNA-polymerase"/>
    <property type="match status" value="1"/>
</dbReference>
<dbReference type="Pfam" id="PF04566">
    <property type="entry name" value="RNA_pol_Rpb2_4"/>
    <property type="match status" value="1"/>
</dbReference>
<dbReference type="Gene3D" id="2.40.50.150">
    <property type="match status" value="1"/>
</dbReference>
<evidence type="ECO:0000256" key="2">
    <source>
        <dbReference type="ARBA" id="ARBA00012418"/>
    </source>
</evidence>
<dbReference type="Pfam" id="PF04560">
    <property type="entry name" value="RNA_pol_Rpb2_7"/>
    <property type="match status" value="1"/>
</dbReference>
<keyword evidence="6" id="KW-0479">Metal-binding</keyword>
<dbReference type="InterPro" id="IPR014724">
    <property type="entry name" value="RNA_pol_RPB2_OB-fold"/>
</dbReference>
<dbReference type="EC" id="2.7.7.6" evidence="2"/>
<dbReference type="GO" id="GO:0003899">
    <property type="term" value="F:DNA-directed RNA polymerase activity"/>
    <property type="evidence" value="ECO:0007669"/>
    <property type="project" value="UniProtKB-EC"/>
</dbReference>
<dbReference type="GO" id="GO:0000428">
    <property type="term" value="C:DNA-directed RNA polymerase complex"/>
    <property type="evidence" value="ECO:0007669"/>
    <property type="project" value="UniProtKB-KW"/>
</dbReference>
<evidence type="ECO:0000259" key="10">
    <source>
        <dbReference type="Pfam" id="PF00562"/>
    </source>
</evidence>
<dbReference type="Gene3D" id="2.40.270.10">
    <property type="entry name" value="DNA-directed RNA polymerase, subunit 2, domain 6"/>
    <property type="match status" value="1"/>
</dbReference>
<sequence>MTDENDELQMDEFQKDELHFKIIDKYFKENSLVEHQISSCNNFYDNSIKKILNDLNPLTYYSEFSEEKKMHKYNVEMYIGGKQGQLIYYGKPVIYDEGNMHYMFPNEARLRNMNYGISIHYDVEIEFTIYDPTFKTKKLIKKIIPERAERETSGHFFLGMFPIMVQSKLCVLHNLPKETRYTMGECRHDYGGYFIVDGKEKVIIPQEKFGDNLIYIREVNDNTHDYSVEVRSVSEDTSKPQRTFAIRRVALSPTLTNGQIVVFIPNVRKPIPLFIVFRALGIISDKDICKTILHDLDKYSDYLQYLIPCVHDAGQIFNQMNALEFIGSFTKVKTIKESYNILINYLLPHVGEMNFRTKALYIGHMVFELLRVIHKDQPVTDRDSFKYKRVDNTGYLMKELFLEYANIMYSEVYKKIDKELFYNRSTYIDEVEPMDDNYLFINLFNAKHFIEERYIEDGFKKAFKGNWGSKAHTKRVGVLQSINRLSYNSFMSHLRKINLDIDSSAKIVKPHMLHGSQWGVIDPVDTPDGGSVGFHKHMAIMCKITQHISVHEVIQWFVENVKDDRIKIHFLEECDHNDMSTYTKIFINGLWLGMIKDPYALKDSFRDARLLGVIPSIVSFSFDILSNRIEIYSDEGRLTRPLLYFEGKSKNQISYKGINIDKLNWKQLIKGKLIEKREKSESSDFHADEVFHKVSILDGKNAQFATNKAVLEYIDTSEAETLYITTTIDVKPGHTYTHCEIHPSLILGIMGNQIIFPEHNQLPRDVFSCGQSKQAVSLYHSNFFNRIDKMGVILNYGQKPICRSRYLHYLNEEEHPYGENAIVAIMCHTSYNVEDSILINESAVKRGLFNTTYYTMYETHEETSMSQTSNANEKRIAPVLNYNLQRTKPGYNYNELDETGLIKPNTLVDDKTVLIGKISYPKNNPTIVSDDSIFPKKGQLGYIDKTYITENDEGRRVAKVRIREDRKPSVGDKFASRAGQKGTIGVLIPEENMPFTKDGLRPDMIINPHALPSRMTIGQLVESIFGKMACIKGCGIDSTAFLNKGPKDKIIGEVLNQFDYHSSGNELMYNGMTGEQIESAIFTGPTYYMRLKHMVKDKINYRARGPRTLLTRQTNHGRANDGGLRIGEMERDGVIAHGMSKFLYDSLMNRGDAYKVAICNHTGTLAIYNKETDHFYSPLADGPIQYDILDKSTYIPNLVTKYGKEFSIVEIPYSFKLLMQELTSMNVQMRLITADNIEQLTKQGDRRINERQFNVTSVSPGKEEDIFERLKRENEEIAKFESEKNKNLNFYLNMNNNAFIVEPELLSKEEKKQLLNMNDQQIRAFIEGHNVSDLTPKQKENFSRIISSSAHYMRLEQEVSTNDLYKTILRDEINKMFEPTNSEKQMYKEMYGENLNESGSKIGTMFGGGPDKPNDKSNSSDSQKITIKKEGYEHSSEFGSVSKTSELSHSESFENDGQSQVQGGQGGETKVIKI</sequence>
<dbReference type="PANTHER" id="PTHR20856">
    <property type="entry name" value="DNA-DIRECTED RNA POLYMERASE I SUBUNIT 2"/>
    <property type="match status" value="1"/>
</dbReference>
<feature type="domain" description="DNA-directed RNA polymerase subunit 2 hybrid-binding" evidence="10">
    <location>
        <begin position="752"/>
        <end position="1119"/>
    </location>
</feature>
<evidence type="ECO:0000256" key="4">
    <source>
        <dbReference type="ARBA" id="ARBA00022679"/>
    </source>
</evidence>
<dbReference type="Pfam" id="PF00562">
    <property type="entry name" value="RNA_pol_Rpb2_6"/>
    <property type="match status" value="1"/>
</dbReference>
<keyword evidence="3" id="KW-0240">DNA-directed RNA polymerase</keyword>
<feature type="domain" description="RNA polymerase beta subunit protrusion" evidence="13">
    <location>
        <begin position="32"/>
        <end position="424"/>
    </location>
</feature>
<comment type="similarity">
    <text evidence="1">Belongs to the RNA polymerase beta chain family.</text>
</comment>
<protein>
    <recommendedName>
        <fullName evidence="2">DNA-directed RNA polymerase</fullName>
        <ecNumber evidence="2">2.7.7.6</ecNumber>
    </recommendedName>
</protein>
<dbReference type="GO" id="GO:0003677">
    <property type="term" value="F:DNA binding"/>
    <property type="evidence" value="ECO:0007669"/>
    <property type="project" value="InterPro"/>
</dbReference>
<dbReference type="PROSITE" id="PS01166">
    <property type="entry name" value="RNA_POL_BETA"/>
    <property type="match status" value="1"/>
</dbReference>
<dbReference type="InterPro" id="IPR007646">
    <property type="entry name" value="RNA_pol_Rpb2_4"/>
</dbReference>
<name>A0A6C0D1C8_9ZZZZ</name>
<evidence type="ECO:0000256" key="9">
    <source>
        <dbReference type="SAM" id="MobiDB-lite"/>
    </source>
</evidence>
<keyword evidence="5" id="KW-0548">Nucleotidyltransferase</keyword>
<dbReference type="EMBL" id="MN739520">
    <property type="protein sequence ID" value="QHT10327.1"/>
    <property type="molecule type" value="Genomic_DNA"/>
</dbReference>
<dbReference type="InterPro" id="IPR007641">
    <property type="entry name" value="RNA_pol_Rpb2_7"/>
</dbReference>
<evidence type="ECO:0000256" key="6">
    <source>
        <dbReference type="ARBA" id="ARBA00022723"/>
    </source>
</evidence>
<feature type="domain" description="RNA polymerase Rpb2" evidence="12">
    <location>
        <begin position="257"/>
        <end position="391"/>
    </location>
</feature>
<dbReference type="InterPro" id="IPR037033">
    <property type="entry name" value="DNA-dir_RNAP_su2_hyb_sf"/>
</dbReference>
<keyword evidence="7" id="KW-0862">Zinc</keyword>
<accession>A0A6C0D1C8</accession>
<evidence type="ECO:0000259" key="11">
    <source>
        <dbReference type="Pfam" id="PF04560"/>
    </source>
</evidence>
<feature type="domain" description="RNA polymerase Rpb2" evidence="11">
    <location>
        <begin position="1122"/>
        <end position="1233"/>
    </location>
</feature>
<evidence type="ECO:0000259" key="13">
    <source>
        <dbReference type="Pfam" id="PF04563"/>
    </source>
</evidence>
<dbReference type="InterPro" id="IPR015712">
    <property type="entry name" value="DNA-dir_RNA_pol_su2"/>
</dbReference>
<evidence type="ECO:0000256" key="3">
    <source>
        <dbReference type="ARBA" id="ARBA00022478"/>
    </source>
</evidence>
<evidence type="ECO:0000259" key="12">
    <source>
        <dbReference type="Pfam" id="PF04561"/>
    </source>
</evidence>
<dbReference type="GO" id="GO:0006351">
    <property type="term" value="P:DNA-templated transcription"/>
    <property type="evidence" value="ECO:0007669"/>
    <property type="project" value="InterPro"/>
</dbReference>
<evidence type="ECO:0000256" key="8">
    <source>
        <dbReference type="ARBA" id="ARBA00023163"/>
    </source>
</evidence>
<dbReference type="CDD" id="cd00653">
    <property type="entry name" value="RNA_pol_B_RPB2"/>
    <property type="match status" value="1"/>
</dbReference>
<dbReference type="InterPro" id="IPR007120">
    <property type="entry name" value="DNA-dir_RNAP_su2_dom"/>
</dbReference>
<dbReference type="Gene3D" id="3.90.1100.10">
    <property type="match status" value="2"/>
</dbReference>
<feature type="domain" description="RNA polymerase Rpb2" evidence="15">
    <location>
        <begin position="585"/>
        <end position="645"/>
    </location>
</feature>
<dbReference type="Pfam" id="PF04561">
    <property type="entry name" value="RNA_pol_Rpb2_2"/>
    <property type="match status" value="1"/>
</dbReference>
<dbReference type="InterPro" id="IPR007645">
    <property type="entry name" value="RNA_pol_Rpb2_3"/>
</dbReference>
<organism evidence="16">
    <name type="scientific">viral metagenome</name>
    <dbReference type="NCBI Taxonomy" id="1070528"/>
    <lineage>
        <taxon>unclassified sequences</taxon>
        <taxon>metagenomes</taxon>
        <taxon>organismal metagenomes</taxon>
    </lineage>
</organism>